<proteinExistence type="predicted"/>
<dbReference type="GO" id="GO:0032259">
    <property type="term" value="P:methylation"/>
    <property type="evidence" value="ECO:0007669"/>
    <property type="project" value="UniProtKB-KW"/>
</dbReference>
<dbReference type="InterPro" id="IPR029063">
    <property type="entry name" value="SAM-dependent_MTases_sf"/>
</dbReference>
<dbReference type="Pfam" id="PF13649">
    <property type="entry name" value="Methyltransf_25"/>
    <property type="match status" value="1"/>
</dbReference>
<dbReference type="SUPFAM" id="SSF53335">
    <property type="entry name" value="S-adenosyl-L-methionine-dependent methyltransferases"/>
    <property type="match status" value="1"/>
</dbReference>
<accession>A0ABV8F714</accession>
<keyword evidence="3" id="KW-1185">Reference proteome</keyword>
<dbReference type="EMBL" id="JBHSBC010000032">
    <property type="protein sequence ID" value="MFC3983790.1"/>
    <property type="molecule type" value="Genomic_DNA"/>
</dbReference>
<dbReference type="GO" id="GO:0008168">
    <property type="term" value="F:methyltransferase activity"/>
    <property type="evidence" value="ECO:0007669"/>
    <property type="project" value="UniProtKB-KW"/>
</dbReference>
<dbReference type="RefSeq" id="WP_352009734.1">
    <property type="nucleotide sequence ID" value="NZ_JBHSBC010000032.1"/>
</dbReference>
<keyword evidence="2" id="KW-0489">Methyltransferase</keyword>
<dbReference type="Gene3D" id="3.40.50.150">
    <property type="entry name" value="Vaccinia Virus protein VP39"/>
    <property type="match status" value="1"/>
</dbReference>
<organism evidence="2 3">
    <name type="scientific">Streptosporangium jomthongense</name>
    <dbReference type="NCBI Taxonomy" id="1193683"/>
    <lineage>
        <taxon>Bacteria</taxon>
        <taxon>Bacillati</taxon>
        <taxon>Actinomycetota</taxon>
        <taxon>Actinomycetes</taxon>
        <taxon>Streptosporangiales</taxon>
        <taxon>Streptosporangiaceae</taxon>
        <taxon>Streptosporangium</taxon>
    </lineage>
</organism>
<reference evidence="3" key="1">
    <citation type="journal article" date="2019" name="Int. J. Syst. Evol. Microbiol.">
        <title>The Global Catalogue of Microorganisms (GCM) 10K type strain sequencing project: providing services to taxonomists for standard genome sequencing and annotation.</title>
        <authorList>
            <consortium name="The Broad Institute Genomics Platform"/>
            <consortium name="The Broad Institute Genome Sequencing Center for Infectious Disease"/>
            <person name="Wu L."/>
            <person name="Ma J."/>
        </authorList>
    </citation>
    <scope>NUCLEOTIDE SEQUENCE [LARGE SCALE GENOMIC DNA]</scope>
    <source>
        <strain evidence="3">TBRC 7912</strain>
    </source>
</reference>
<evidence type="ECO:0000313" key="3">
    <source>
        <dbReference type="Proteomes" id="UP001595698"/>
    </source>
</evidence>
<gene>
    <name evidence="2" type="ORF">ACFOYY_26915</name>
</gene>
<sequence>MNQTAVRPDLRAFMSAALRRQHVVGAIAPSSPVLGRALSAVVPTGNASVVVELGPGTGPISEVIHARLAPGSRHLAVEIDPDLAAHLRRTRPWMETLYGDAADLGTLLAKAGVERVDAVVSTLPWSFFPGDVQERILGQISGALAPGGAFTTVTYLHALPLAGARALRRRLRAVFDEVLITGPVWRNIPPGIAYVCRRPVDAAP</sequence>
<comment type="caution">
    <text evidence="2">The sequence shown here is derived from an EMBL/GenBank/DDBJ whole genome shotgun (WGS) entry which is preliminary data.</text>
</comment>
<feature type="domain" description="Methyltransferase" evidence="1">
    <location>
        <begin position="50"/>
        <end position="148"/>
    </location>
</feature>
<dbReference type="CDD" id="cd02440">
    <property type="entry name" value="AdoMet_MTases"/>
    <property type="match status" value="1"/>
</dbReference>
<name>A0ABV8F714_9ACTN</name>
<keyword evidence="2" id="KW-0808">Transferase</keyword>
<evidence type="ECO:0000313" key="2">
    <source>
        <dbReference type="EMBL" id="MFC3983790.1"/>
    </source>
</evidence>
<evidence type="ECO:0000259" key="1">
    <source>
        <dbReference type="Pfam" id="PF13649"/>
    </source>
</evidence>
<dbReference type="InterPro" id="IPR041698">
    <property type="entry name" value="Methyltransf_25"/>
</dbReference>
<protein>
    <submittedName>
        <fullName evidence="2">Class I SAM-dependent methyltransferase</fullName>
    </submittedName>
</protein>
<dbReference type="Proteomes" id="UP001595698">
    <property type="component" value="Unassembled WGS sequence"/>
</dbReference>